<organism evidence="4">
    <name type="scientific">uncultured Flavobacteriia bacterium</name>
    <dbReference type="NCBI Taxonomy" id="212695"/>
    <lineage>
        <taxon>Bacteria</taxon>
        <taxon>Pseudomonadati</taxon>
        <taxon>Bacteroidota</taxon>
        <taxon>Flavobacteriia</taxon>
        <taxon>environmental samples</taxon>
    </lineage>
</organism>
<feature type="transmembrane region" description="Helical" evidence="2">
    <location>
        <begin position="30"/>
        <end position="51"/>
    </location>
</feature>
<evidence type="ECO:0000259" key="3">
    <source>
        <dbReference type="Pfam" id="PF01551"/>
    </source>
</evidence>
<gene>
    <name evidence="4" type="ORF">S3_816_0003</name>
</gene>
<dbReference type="CDD" id="cd12797">
    <property type="entry name" value="M23_peptidase"/>
    <property type="match status" value="1"/>
</dbReference>
<keyword evidence="2" id="KW-1133">Transmembrane helix</keyword>
<evidence type="ECO:0000256" key="1">
    <source>
        <dbReference type="SAM" id="Coils"/>
    </source>
</evidence>
<dbReference type="Pfam" id="PF01551">
    <property type="entry name" value="Peptidase_M23"/>
    <property type="match status" value="1"/>
</dbReference>
<reference evidence="4" key="1">
    <citation type="submission" date="2010-05" db="EMBL/GenBank/DDBJ databases">
        <authorList>
            <person name="Genoscope - CEA"/>
        </authorList>
    </citation>
    <scope>NUCLEOTIDE SEQUENCE</scope>
</reference>
<feature type="domain" description="M23ase beta-sheet core" evidence="3">
    <location>
        <begin position="201"/>
        <end position="297"/>
    </location>
</feature>
<reference evidence="4" key="2">
    <citation type="journal article" date="2012" name="Environ. Microbiol.">
        <title>Genomic content of uncultured Bacteroidetes from contrasting oceanic provinces in the North Atlantic Ocean.</title>
        <authorList>
            <person name="Gomez-Pereira P.R."/>
            <person name="Schuler M."/>
            <person name="Fuchs B.M."/>
            <person name="Bennke C."/>
            <person name="Teeling H."/>
            <person name="Waldmann J."/>
            <person name="Richter M."/>
            <person name="Barbe V."/>
            <person name="Bataille E."/>
            <person name="Glockner F.O."/>
            <person name="Amann R."/>
        </authorList>
    </citation>
    <scope>NUCLEOTIDE SEQUENCE</scope>
</reference>
<dbReference type="Gene3D" id="2.70.70.10">
    <property type="entry name" value="Glucose Permease (Domain IIA)"/>
    <property type="match status" value="1"/>
</dbReference>
<evidence type="ECO:0000256" key="2">
    <source>
        <dbReference type="SAM" id="Phobius"/>
    </source>
</evidence>
<dbReference type="EMBL" id="FQ032808">
    <property type="protein sequence ID" value="CBL87101.1"/>
    <property type="molecule type" value="Genomic_DNA"/>
</dbReference>
<dbReference type="GO" id="GO:0004222">
    <property type="term" value="F:metalloendopeptidase activity"/>
    <property type="evidence" value="ECO:0007669"/>
    <property type="project" value="TreeGrafter"/>
</dbReference>
<protein>
    <submittedName>
        <fullName evidence="4">Peptidase M23 family</fullName>
    </submittedName>
</protein>
<dbReference type="InterPro" id="IPR016047">
    <property type="entry name" value="M23ase_b-sheet_dom"/>
</dbReference>
<dbReference type="PANTHER" id="PTHR21666">
    <property type="entry name" value="PEPTIDASE-RELATED"/>
    <property type="match status" value="1"/>
</dbReference>
<sequence>MRKSKYIYDPLTLAYRKVERTWKHIIRDTSLFLLASALLGVLFFFVIQLILDSPKEKVLKRELNEVLLTYEQLDKRLDELLVIMENMEQRDDEIYRVVFESEPPPGELRLSGIAGGALRYENIRNLSNGALLEKTSRRIDELSKRVVVQSESLDELASLTGNKEALLNALPAIKPVKDQPGTRFSSGFGYRIHPIYKVRKKHAGVDFTAKKGTPIYASADGLIISNDVYGGRGFGKHLTISHGFGYHTLYAHMDKAIKRRGQRVERGDLIGYVGNTGRSTAPHLHYEVIKNGRRVNPINYFFNDLSPLQYDDLVRSAAASNQSFD</sequence>
<dbReference type="InterPro" id="IPR011055">
    <property type="entry name" value="Dup_hybrid_motif"/>
</dbReference>
<proteinExistence type="predicted"/>
<dbReference type="FunFam" id="2.70.70.10:FF:000006">
    <property type="entry name" value="M23 family peptidase"/>
    <property type="match status" value="1"/>
</dbReference>
<feature type="coiled-coil region" evidence="1">
    <location>
        <begin position="56"/>
        <end position="90"/>
    </location>
</feature>
<dbReference type="AlphaFoldDB" id="F4MLT8"/>
<keyword evidence="2" id="KW-0812">Transmembrane</keyword>
<keyword evidence="1" id="KW-0175">Coiled coil</keyword>
<dbReference type="PANTHER" id="PTHR21666:SF286">
    <property type="entry name" value="LIPOPROTEIN NLPD"/>
    <property type="match status" value="1"/>
</dbReference>
<dbReference type="SUPFAM" id="SSF51261">
    <property type="entry name" value="Duplicated hybrid motif"/>
    <property type="match status" value="1"/>
</dbReference>
<keyword evidence="2" id="KW-0472">Membrane</keyword>
<name>F4MLT8_9BACT</name>
<dbReference type="InterPro" id="IPR050570">
    <property type="entry name" value="Cell_wall_metabolism_enzyme"/>
</dbReference>
<evidence type="ECO:0000313" key="4">
    <source>
        <dbReference type="EMBL" id="CBL87101.1"/>
    </source>
</evidence>
<accession>F4MLT8</accession>